<dbReference type="PRINTS" id="PR01210">
    <property type="entry name" value="GGTRANSPTASE"/>
</dbReference>
<dbReference type="InterPro" id="IPR029055">
    <property type="entry name" value="Ntn_hydrolases_N"/>
</dbReference>
<dbReference type="InterPro" id="IPR043137">
    <property type="entry name" value="GGT_ssub_C"/>
</dbReference>
<keyword evidence="1" id="KW-0012">Acyltransferase</keyword>
<gene>
    <name evidence="1" type="ORF">KDA27_13985</name>
</gene>
<dbReference type="InterPro" id="IPR043138">
    <property type="entry name" value="GGT_lsub"/>
</dbReference>
<dbReference type="Gene3D" id="3.60.20.40">
    <property type="match status" value="1"/>
</dbReference>
<organism evidence="1 2">
    <name type="scientific">Eiseniibacteriota bacterium</name>
    <dbReference type="NCBI Taxonomy" id="2212470"/>
    <lineage>
        <taxon>Bacteria</taxon>
        <taxon>Candidatus Eiseniibacteriota</taxon>
    </lineage>
</organism>
<accession>A0A956NCU7</accession>
<dbReference type="Gene3D" id="1.10.246.130">
    <property type="match status" value="1"/>
</dbReference>
<dbReference type="Proteomes" id="UP000739538">
    <property type="component" value="Unassembled WGS sequence"/>
</dbReference>
<keyword evidence="1" id="KW-0808">Transferase</keyword>
<dbReference type="EMBL" id="JAGQHS010000072">
    <property type="protein sequence ID" value="MCA9756910.1"/>
    <property type="molecule type" value="Genomic_DNA"/>
</dbReference>
<comment type="caution">
    <text evidence="1">The sequence shown here is derived from an EMBL/GenBank/DDBJ whole genome shotgun (WGS) entry which is preliminary data.</text>
</comment>
<reference evidence="1" key="1">
    <citation type="submission" date="2020-04" db="EMBL/GenBank/DDBJ databases">
        <authorList>
            <person name="Zhang T."/>
        </authorList>
    </citation>
    <scope>NUCLEOTIDE SEQUENCE</scope>
    <source>
        <strain evidence="1">HKST-UBA02</strain>
    </source>
</reference>
<dbReference type="GO" id="GO:0103068">
    <property type="term" value="F:leukotriene C4 gamma-glutamyl transferase activity"/>
    <property type="evidence" value="ECO:0007669"/>
    <property type="project" value="UniProtKB-EC"/>
</dbReference>
<dbReference type="InterPro" id="IPR052896">
    <property type="entry name" value="GGT-like_enzyme"/>
</dbReference>
<dbReference type="AlphaFoldDB" id="A0A956NCU7"/>
<proteinExistence type="predicted"/>
<dbReference type="PANTHER" id="PTHR43881:SF1">
    <property type="entry name" value="GAMMA-GLUTAMYLTRANSPEPTIDASE (AFU_ORTHOLOGUE AFUA_4G13580)"/>
    <property type="match status" value="1"/>
</dbReference>
<reference evidence="1" key="2">
    <citation type="journal article" date="2021" name="Microbiome">
        <title>Successional dynamics and alternative stable states in a saline activated sludge microbial community over 9 years.</title>
        <authorList>
            <person name="Wang Y."/>
            <person name="Ye J."/>
            <person name="Ju F."/>
            <person name="Liu L."/>
            <person name="Boyd J.A."/>
            <person name="Deng Y."/>
            <person name="Parks D.H."/>
            <person name="Jiang X."/>
            <person name="Yin X."/>
            <person name="Woodcroft B.J."/>
            <person name="Tyson G.W."/>
            <person name="Hugenholtz P."/>
            <person name="Polz M.F."/>
            <person name="Zhang T."/>
        </authorList>
    </citation>
    <scope>NUCLEOTIDE SEQUENCE</scope>
    <source>
        <strain evidence="1">HKST-UBA02</strain>
    </source>
</reference>
<evidence type="ECO:0000313" key="2">
    <source>
        <dbReference type="Proteomes" id="UP000739538"/>
    </source>
</evidence>
<dbReference type="PANTHER" id="PTHR43881">
    <property type="entry name" value="GAMMA-GLUTAMYLTRANSPEPTIDASE (AFU_ORTHOLOGUE AFUA_4G13580)"/>
    <property type="match status" value="1"/>
</dbReference>
<sequence length="603" mass="64410">MIRRPPTIAHGGMIVCSHPLAAEAGAQMLRNGGHAVDAVVAAGAVLAVVEPSASGLGGDAFFLVDHRADPEVVAVNGSGAAPHALTADRFQGAASVPLRSASSCTTPGCVLAWWDSWSRWGRLPWAEVLAPAVRHARDGFPISWRMGRVHARTESVLLADPGLRAAYTRDGRALTTGQTCRPEAQAETLEAIASQGGRAFYEGRIAESLCRGTQAAGGALALQDLAEHESVFTTPYRSEIGDHVLLEQPLPSQGLVLSIMSGLVAGHSLARAIERPADELHRQAEAKKIAFALKHAFLTDPKHLPVPEEQLVSTLLSADVLTRLSNLVDQEPTPLGLVSAVTMEALRETRAGRDLIEAYESAGFDPANPPRSGDGATDTTYLCAADREGNQVGLIQSVFHPYGSGFQEPSTGVLLNNRACGFSLSPTHINYLKPGKRSLHTLNSYMVRRADGSPWLVGGTPGGDNQVQTNLQILRHLLAGTDLWSGPTPQMNGNWTQARRSRSERARPPFFDLLAVALEAPRWRLDPNGQLRIESRIPSQIRKKLVSWGHDVVRIGPWEGSGLAQLLLTLSEDEVGSGGADERKTCLHVGATDPRGEGVALGV</sequence>
<dbReference type="SUPFAM" id="SSF56235">
    <property type="entry name" value="N-terminal nucleophile aminohydrolases (Ntn hydrolases)"/>
    <property type="match status" value="2"/>
</dbReference>
<protein>
    <submittedName>
        <fullName evidence="1">Gamma-glutamyltransferase</fullName>
        <ecNumber evidence="1">2.3.2.2</ecNumber>
    </submittedName>
</protein>
<name>A0A956NCU7_UNCEI</name>
<dbReference type="EC" id="2.3.2.2" evidence="1"/>
<dbReference type="Pfam" id="PF01019">
    <property type="entry name" value="G_glu_transpept"/>
    <property type="match status" value="1"/>
</dbReference>
<evidence type="ECO:0000313" key="1">
    <source>
        <dbReference type="EMBL" id="MCA9756910.1"/>
    </source>
</evidence>